<gene>
    <name evidence="3" type="ORF">PG991_008341</name>
</gene>
<keyword evidence="2" id="KW-0812">Transmembrane</keyword>
<comment type="caution">
    <text evidence="3">The sequence shown here is derived from an EMBL/GenBank/DDBJ whole genome shotgun (WGS) entry which is preliminary data.</text>
</comment>
<keyword evidence="2" id="KW-0472">Membrane</keyword>
<accession>A0ABR1RQN1</accession>
<feature type="transmembrane region" description="Helical" evidence="2">
    <location>
        <begin position="87"/>
        <end position="111"/>
    </location>
</feature>
<evidence type="ECO:0000313" key="4">
    <source>
        <dbReference type="Proteomes" id="UP001396898"/>
    </source>
</evidence>
<feature type="transmembrane region" description="Helical" evidence="2">
    <location>
        <begin position="123"/>
        <end position="145"/>
    </location>
</feature>
<protein>
    <submittedName>
        <fullName evidence="3">Uncharacterized protein</fullName>
    </submittedName>
</protein>
<feature type="region of interest" description="Disordered" evidence="1">
    <location>
        <begin position="1"/>
        <end position="47"/>
    </location>
</feature>
<dbReference type="EMBL" id="JAQQWI010000011">
    <property type="protein sequence ID" value="KAK8017265.1"/>
    <property type="molecule type" value="Genomic_DNA"/>
</dbReference>
<evidence type="ECO:0000256" key="1">
    <source>
        <dbReference type="SAM" id="MobiDB-lite"/>
    </source>
</evidence>
<keyword evidence="2" id="KW-1133">Transmembrane helix</keyword>
<organism evidence="3 4">
    <name type="scientific">Apiospora marii</name>
    <dbReference type="NCBI Taxonomy" id="335849"/>
    <lineage>
        <taxon>Eukaryota</taxon>
        <taxon>Fungi</taxon>
        <taxon>Dikarya</taxon>
        <taxon>Ascomycota</taxon>
        <taxon>Pezizomycotina</taxon>
        <taxon>Sordariomycetes</taxon>
        <taxon>Xylariomycetidae</taxon>
        <taxon>Amphisphaeriales</taxon>
        <taxon>Apiosporaceae</taxon>
        <taxon>Apiospora</taxon>
    </lineage>
</organism>
<proteinExistence type="predicted"/>
<reference evidence="3 4" key="1">
    <citation type="submission" date="2023-01" db="EMBL/GenBank/DDBJ databases">
        <title>Analysis of 21 Apiospora genomes using comparative genomics revels a genus with tremendous synthesis potential of carbohydrate active enzymes and secondary metabolites.</title>
        <authorList>
            <person name="Sorensen T."/>
        </authorList>
    </citation>
    <scope>NUCLEOTIDE SEQUENCE [LARGE SCALE GENOMIC DNA]</scope>
    <source>
        <strain evidence="3 4">CBS 20057</strain>
    </source>
</reference>
<name>A0ABR1RQN1_9PEZI</name>
<sequence length="160" mass="17994">MSKEKSATVHYSPATSRARSDALMNESSQTTRPETAGLLGSERGFPHTSAPRDYQTIETQQAGITPFSHDEWRGIDDSNSIQYHGNYCLHCFEVAVSCLAVLAFLNMATLLVCDWMEIRHGDWLYPASFWLLVVPTVAVPILLLLHVRERLRAARLAIYD</sequence>
<dbReference type="Proteomes" id="UP001396898">
    <property type="component" value="Unassembled WGS sequence"/>
</dbReference>
<keyword evidence="4" id="KW-1185">Reference proteome</keyword>
<evidence type="ECO:0000313" key="3">
    <source>
        <dbReference type="EMBL" id="KAK8017265.1"/>
    </source>
</evidence>
<evidence type="ECO:0000256" key="2">
    <source>
        <dbReference type="SAM" id="Phobius"/>
    </source>
</evidence>